<evidence type="ECO:0000313" key="3">
    <source>
        <dbReference type="Proteomes" id="UP000558475"/>
    </source>
</evidence>
<dbReference type="AlphaFoldDB" id="A0A7X6FV66"/>
<protein>
    <submittedName>
        <fullName evidence="2">Uncharacterized protein</fullName>
    </submittedName>
</protein>
<dbReference type="Proteomes" id="UP000558475">
    <property type="component" value="Unassembled WGS sequence"/>
</dbReference>
<reference evidence="2 3" key="1">
    <citation type="submission" date="2020-04" db="EMBL/GenBank/DDBJ databases">
        <title>Whole genome sequencing of clinical and environmental type strains of Ochrobactrum.</title>
        <authorList>
            <person name="Dharne M."/>
        </authorList>
    </citation>
    <scope>NUCLEOTIDE SEQUENCE [LARGE SCALE GENOMIC DNA]</scope>
    <source>
        <strain evidence="2 3">DSM 13340</strain>
    </source>
</reference>
<evidence type="ECO:0000313" key="2">
    <source>
        <dbReference type="EMBL" id="NKW11244.1"/>
    </source>
</evidence>
<feature type="compositionally biased region" description="Low complexity" evidence="1">
    <location>
        <begin position="46"/>
        <end position="59"/>
    </location>
</feature>
<evidence type="ECO:0000256" key="1">
    <source>
        <dbReference type="SAM" id="MobiDB-lite"/>
    </source>
</evidence>
<sequence length="119" mass="13768">MHRMGEGNVAVNMHGSREFYRAQSVTEASMIANRLEYIRQKSMNIQQTNQAQRQNTNVQESKSNVLPFKRQHMNDFQVQPPSRIASMNAGREQRINAVVKPSNYQTSTIVDEKKHSYSR</sequence>
<accession>A0A7X6FV66</accession>
<feature type="region of interest" description="Disordered" evidence="1">
    <location>
        <begin position="46"/>
        <end position="65"/>
    </location>
</feature>
<feature type="region of interest" description="Disordered" evidence="1">
    <location>
        <begin position="95"/>
        <end position="119"/>
    </location>
</feature>
<feature type="compositionally biased region" description="Basic and acidic residues" evidence="1">
    <location>
        <begin position="110"/>
        <end position="119"/>
    </location>
</feature>
<name>A0A7X6FV66_9HYPH</name>
<gene>
    <name evidence="2" type="ORF">HGG76_26955</name>
</gene>
<comment type="caution">
    <text evidence="2">The sequence shown here is derived from an EMBL/GenBank/DDBJ whole genome shotgun (WGS) entry which is preliminary data.</text>
</comment>
<dbReference type="EMBL" id="JAAXZB010000005">
    <property type="protein sequence ID" value="NKW11244.1"/>
    <property type="molecule type" value="Genomic_DNA"/>
</dbReference>
<proteinExistence type="predicted"/>
<organism evidence="2 3">
    <name type="scientific">Brucella tritici</name>
    <dbReference type="NCBI Taxonomy" id="94626"/>
    <lineage>
        <taxon>Bacteria</taxon>
        <taxon>Pseudomonadati</taxon>
        <taxon>Pseudomonadota</taxon>
        <taxon>Alphaproteobacteria</taxon>
        <taxon>Hyphomicrobiales</taxon>
        <taxon>Brucellaceae</taxon>
        <taxon>Brucella/Ochrobactrum group</taxon>
        <taxon>Brucella</taxon>
    </lineage>
</organism>